<dbReference type="WBParaSite" id="jg10545">
    <property type="protein sequence ID" value="jg10545"/>
    <property type="gene ID" value="jg10545"/>
</dbReference>
<evidence type="ECO:0000313" key="2">
    <source>
        <dbReference type="WBParaSite" id="jg10545"/>
    </source>
</evidence>
<reference evidence="2" key="1">
    <citation type="submission" date="2022-11" db="UniProtKB">
        <authorList>
            <consortium name="WormBaseParasite"/>
        </authorList>
    </citation>
    <scope>IDENTIFICATION</scope>
</reference>
<sequence length="163" mass="18739">MFLGLREMDKDHTAENILTATEELLGKFDLSLDIDFNTEYVDDDDDDEDYDEGNLSNIPDESILLEAFPQRISCFAHSLQLVILKFFKDDVIYFSGYKKMMDVSRRSLHERCEATVKLPLTTRWGSLIEVIRQFLEVKQSLGEIQSLKTLTPTAEDTCNGLVF</sequence>
<dbReference type="InterPro" id="IPR012337">
    <property type="entry name" value="RNaseH-like_sf"/>
</dbReference>
<dbReference type="AlphaFoldDB" id="A0A915CM17"/>
<keyword evidence="1" id="KW-1185">Reference proteome</keyword>
<name>A0A915CM17_9BILA</name>
<dbReference type="Proteomes" id="UP000887574">
    <property type="component" value="Unplaced"/>
</dbReference>
<protein>
    <submittedName>
        <fullName evidence="2">Transposase</fullName>
    </submittedName>
</protein>
<proteinExistence type="predicted"/>
<dbReference type="SUPFAM" id="SSF53098">
    <property type="entry name" value="Ribonuclease H-like"/>
    <property type="match status" value="1"/>
</dbReference>
<accession>A0A915CM17</accession>
<evidence type="ECO:0000313" key="1">
    <source>
        <dbReference type="Proteomes" id="UP000887574"/>
    </source>
</evidence>
<organism evidence="1 2">
    <name type="scientific">Ditylenchus dipsaci</name>
    <dbReference type="NCBI Taxonomy" id="166011"/>
    <lineage>
        <taxon>Eukaryota</taxon>
        <taxon>Metazoa</taxon>
        <taxon>Ecdysozoa</taxon>
        <taxon>Nematoda</taxon>
        <taxon>Chromadorea</taxon>
        <taxon>Rhabditida</taxon>
        <taxon>Tylenchina</taxon>
        <taxon>Tylenchomorpha</taxon>
        <taxon>Sphaerularioidea</taxon>
        <taxon>Anguinidae</taxon>
        <taxon>Anguininae</taxon>
        <taxon>Ditylenchus</taxon>
    </lineage>
</organism>